<dbReference type="EMBL" id="FNYW01000011">
    <property type="protein sequence ID" value="SEI68730.1"/>
    <property type="molecule type" value="Genomic_DNA"/>
</dbReference>
<name>A0A1H6SXK4_9LACT</name>
<gene>
    <name evidence="1" type="ORF">SAMN04488113_1112</name>
</gene>
<reference evidence="2" key="1">
    <citation type="submission" date="2016-10" db="EMBL/GenBank/DDBJ databases">
        <authorList>
            <person name="Varghese N."/>
            <person name="Submissions S."/>
        </authorList>
    </citation>
    <scope>NUCLEOTIDE SEQUENCE [LARGE SCALE GENOMIC DNA]</scope>
    <source>
        <strain evidence="2">DSM 25751</strain>
    </source>
</reference>
<dbReference type="AlphaFoldDB" id="A0A1H6SXK4"/>
<organism evidence="1 2">
    <name type="scientific">Alkalibacterium gilvum</name>
    <dbReference type="NCBI Taxonomy" id="1130080"/>
    <lineage>
        <taxon>Bacteria</taxon>
        <taxon>Bacillati</taxon>
        <taxon>Bacillota</taxon>
        <taxon>Bacilli</taxon>
        <taxon>Lactobacillales</taxon>
        <taxon>Carnobacteriaceae</taxon>
        <taxon>Alkalibacterium</taxon>
    </lineage>
</organism>
<dbReference type="InterPro" id="IPR052924">
    <property type="entry name" value="OsmC/Ohr_hydroprdx_reductase"/>
</dbReference>
<accession>A0A1H6SXK4</accession>
<dbReference type="Gene3D" id="3.30.300.20">
    <property type="match status" value="1"/>
</dbReference>
<sequence>MGGEDEGAAPLEVLLGSLAGCENAMANIISKEMSFDLQKIDFDIKAEMDPDGMMRNKNVRPYFQKVFVDARVKTSETQERVDELQKEVDSRCPVFTTMEAADVEMVVNWTKA</sequence>
<dbReference type="InterPro" id="IPR003718">
    <property type="entry name" value="OsmC/Ohr_fam"/>
</dbReference>
<dbReference type="Pfam" id="PF02566">
    <property type="entry name" value="OsmC"/>
    <property type="match status" value="1"/>
</dbReference>
<dbReference type="RefSeq" id="WP_218141917.1">
    <property type="nucleotide sequence ID" value="NZ_FNYW01000011.1"/>
</dbReference>
<dbReference type="SUPFAM" id="SSF82784">
    <property type="entry name" value="OsmC-like"/>
    <property type="match status" value="1"/>
</dbReference>
<evidence type="ECO:0000313" key="1">
    <source>
        <dbReference type="EMBL" id="SEI68730.1"/>
    </source>
</evidence>
<dbReference type="PANTHER" id="PTHR35368">
    <property type="entry name" value="HYDROPEROXIDE REDUCTASE"/>
    <property type="match status" value="1"/>
</dbReference>
<keyword evidence="2" id="KW-1185">Reference proteome</keyword>
<evidence type="ECO:0000313" key="2">
    <source>
        <dbReference type="Proteomes" id="UP000198564"/>
    </source>
</evidence>
<dbReference type="PANTHER" id="PTHR35368:SF1">
    <property type="entry name" value="HYDROPEROXIDE REDUCTASE"/>
    <property type="match status" value="1"/>
</dbReference>
<dbReference type="Proteomes" id="UP000198564">
    <property type="component" value="Unassembled WGS sequence"/>
</dbReference>
<protein>
    <submittedName>
        <fullName evidence="1">Uncharacterized OsmC-related protein</fullName>
    </submittedName>
</protein>
<dbReference type="InterPro" id="IPR015946">
    <property type="entry name" value="KH_dom-like_a/b"/>
</dbReference>
<proteinExistence type="predicted"/>
<dbReference type="InterPro" id="IPR036102">
    <property type="entry name" value="OsmC/Ohrsf"/>
</dbReference>